<evidence type="ECO:0000259" key="6">
    <source>
        <dbReference type="SMART" id="SM00093"/>
    </source>
</evidence>
<dbReference type="EMBL" id="VWZX01009335">
    <property type="protein sequence ID" value="NXI46072.1"/>
    <property type="molecule type" value="Genomic_DNA"/>
</dbReference>
<organism evidence="7 8">
    <name type="scientific">Galbula dea</name>
    <dbReference type="NCBI Taxonomy" id="1109041"/>
    <lineage>
        <taxon>Eukaryota</taxon>
        <taxon>Metazoa</taxon>
        <taxon>Chordata</taxon>
        <taxon>Craniata</taxon>
        <taxon>Vertebrata</taxon>
        <taxon>Euteleostomi</taxon>
        <taxon>Archelosauria</taxon>
        <taxon>Archosauria</taxon>
        <taxon>Dinosauria</taxon>
        <taxon>Saurischia</taxon>
        <taxon>Theropoda</taxon>
        <taxon>Coelurosauria</taxon>
        <taxon>Aves</taxon>
        <taxon>Neognathae</taxon>
        <taxon>Neoaves</taxon>
        <taxon>Telluraves</taxon>
        <taxon>Coraciimorphae</taxon>
        <taxon>Piciformes</taxon>
        <taxon>Galbulidae</taxon>
        <taxon>Galbula</taxon>
    </lineage>
</organism>
<dbReference type="SUPFAM" id="SSF56574">
    <property type="entry name" value="Serpins"/>
    <property type="match status" value="1"/>
</dbReference>
<reference evidence="7 8" key="1">
    <citation type="submission" date="2019-09" db="EMBL/GenBank/DDBJ databases">
        <title>Bird 10,000 Genomes (B10K) Project - Family phase.</title>
        <authorList>
            <person name="Zhang G."/>
        </authorList>
    </citation>
    <scope>NUCLEOTIDE SEQUENCE [LARGE SCALE GENOMIC DNA]</scope>
    <source>
        <strain evidence="7">B10K-DU-001-62</strain>
        <tissue evidence="7">Muscle</tissue>
    </source>
</reference>
<evidence type="ECO:0000256" key="3">
    <source>
        <dbReference type="ARBA" id="ARBA00023180"/>
    </source>
</evidence>
<dbReference type="SMART" id="SM00093">
    <property type="entry name" value="SERPIN"/>
    <property type="match status" value="1"/>
</dbReference>
<dbReference type="PANTHER" id="PTHR11461:SF191">
    <property type="entry name" value="PROTEIN Z-DEPENDENT PROTEASE INHIBITOR"/>
    <property type="match status" value="1"/>
</dbReference>
<dbReference type="GO" id="GO:0005615">
    <property type="term" value="C:extracellular space"/>
    <property type="evidence" value="ECO:0007669"/>
    <property type="project" value="InterPro"/>
</dbReference>
<feature type="domain" description="Serpin" evidence="6">
    <location>
        <begin position="80"/>
        <end position="407"/>
    </location>
</feature>
<dbReference type="InterPro" id="IPR033835">
    <property type="entry name" value="PZI_serpin_dom"/>
</dbReference>
<dbReference type="Gene3D" id="2.30.39.10">
    <property type="entry name" value="Alpha-1-antitrypsin, domain 1"/>
    <property type="match status" value="1"/>
</dbReference>
<comment type="caution">
    <text evidence="7">The sequence shown here is derived from an EMBL/GenBank/DDBJ whole genome shotgun (WGS) entry which is preliminary data.</text>
</comment>
<keyword evidence="8" id="KW-1185">Reference proteome</keyword>
<feature type="non-terminal residue" evidence="7">
    <location>
        <position position="409"/>
    </location>
</feature>
<dbReference type="AlphaFoldDB" id="A0A7K9TC94"/>
<gene>
    <name evidence="7" type="primary">Serpina10</name>
    <name evidence="7" type="ORF">GALDEA_R09297</name>
</gene>
<name>A0A7K9TC94_9PICI</name>
<feature type="signal peptide" evidence="5">
    <location>
        <begin position="1"/>
        <end position="20"/>
    </location>
</feature>
<evidence type="ECO:0000256" key="1">
    <source>
        <dbReference type="ARBA" id="ARBA00009500"/>
    </source>
</evidence>
<dbReference type="InterPro" id="IPR042178">
    <property type="entry name" value="Serpin_sf_1"/>
</dbReference>
<dbReference type="InterPro" id="IPR023796">
    <property type="entry name" value="Serpin_dom"/>
</dbReference>
<evidence type="ECO:0000256" key="4">
    <source>
        <dbReference type="RuleBase" id="RU000411"/>
    </source>
</evidence>
<dbReference type="GO" id="GO:0004867">
    <property type="term" value="F:serine-type endopeptidase inhibitor activity"/>
    <property type="evidence" value="ECO:0007669"/>
    <property type="project" value="InterPro"/>
</dbReference>
<feature type="chain" id="PRO_5029564758" evidence="5">
    <location>
        <begin position="21"/>
        <end position="409"/>
    </location>
</feature>
<dbReference type="InterPro" id="IPR036186">
    <property type="entry name" value="Serpin_sf"/>
</dbReference>
<dbReference type="InterPro" id="IPR042185">
    <property type="entry name" value="Serpin_sf_2"/>
</dbReference>
<evidence type="ECO:0000256" key="5">
    <source>
        <dbReference type="SAM" id="SignalP"/>
    </source>
</evidence>
<feature type="non-terminal residue" evidence="7">
    <location>
        <position position="1"/>
    </location>
</feature>
<keyword evidence="3" id="KW-0325">Glycoprotein</keyword>
<dbReference type="GO" id="GO:0007596">
    <property type="term" value="P:blood coagulation"/>
    <property type="evidence" value="ECO:0007669"/>
    <property type="project" value="InterPro"/>
</dbReference>
<evidence type="ECO:0000256" key="2">
    <source>
        <dbReference type="ARBA" id="ARBA00022729"/>
    </source>
</evidence>
<dbReference type="Gene3D" id="3.30.497.10">
    <property type="entry name" value="Antithrombin, subunit I, domain 2"/>
    <property type="match status" value="2"/>
</dbReference>
<dbReference type="OrthoDB" id="10063692at2759"/>
<evidence type="ECO:0000313" key="7">
    <source>
        <dbReference type="EMBL" id="NXI46072.1"/>
    </source>
</evidence>
<sequence length="409" mass="47265">MKTGICLLLLSEICVEIIKAGIKPKIPRKEEEDNFLEINKNFNTSEEWHNHKNISSPFEDRDLDELNLYNFTEKTANFGFNLYRKIAMTHDNNVIISPLSVSALMTAYMLAAKGETHRQIAKVLNIHALKDRGDHHHLPALFKQLKDNITTNEELLLEQVDFQNFTQAKLVINQNINKRTKGKIPELFEELGRHNKLLLVDYIIFKGKWVYPFNPKFTEMETFHINKYRSVQVPMMFKSDKVNSTFDENLRCTVIKLPYKGKAHMLVVIPEKEGDYISLEDHLTTELVESWLGNMKTRKMDISFPKFKLEQKYKLKKLLHALGIKNLFTSTADLSHLTDQRYVAVSQVVQKAVIEVDEEGTEATAASGSEITPFTTPPVIKLDRPFLFMIFEETFKTLLFIGRVVDPTK</sequence>
<dbReference type="CDD" id="cd02055">
    <property type="entry name" value="serpinA10_PZI"/>
    <property type="match status" value="1"/>
</dbReference>
<protein>
    <submittedName>
        <fullName evidence="7">ZPI inhibitor</fullName>
    </submittedName>
</protein>
<comment type="similarity">
    <text evidence="1 4">Belongs to the serpin family.</text>
</comment>
<dbReference type="Proteomes" id="UP000566440">
    <property type="component" value="Unassembled WGS sequence"/>
</dbReference>
<dbReference type="PROSITE" id="PS00284">
    <property type="entry name" value="SERPIN"/>
    <property type="match status" value="1"/>
</dbReference>
<dbReference type="FunFam" id="2.10.310.10:FF:000001">
    <property type="entry name" value="Serpin family A member 1"/>
    <property type="match status" value="1"/>
</dbReference>
<dbReference type="Pfam" id="PF00079">
    <property type="entry name" value="Serpin"/>
    <property type="match status" value="2"/>
</dbReference>
<accession>A0A7K9TC94</accession>
<dbReference type="InterPro" id="IPR000215">
    <property type="entry name" value="Serpin_fam"/>
</dbReference>
<dbReference type="PANTHER" id="PTHR11461">
    <property type="entry name" value="SERINE PROTEASE INHIBITOR, SERPIN"/>
    <property type="match status" value="1"/>
</dbReference>
<dbReference type="InterPro" id="IPR023795">
    <property type="entry name" value="Serpin_CS"/>
</dbReference>
<keyword evidence="2 5" id="KW-0732">Signal</keyword>
<evidence type="ECO:0000313" key="8">
    <source>
        <dbReference type="Proteomes" id="UP000566440"/>
    </source>
</evidence>
<proteinExistence type="inferred from homology"/>
<dbReference type="FunFam" id="2.30.39.10:FF:000003">
    <property type="entry name" value="alpha-1-antitrypsin isoform X1"/>
    <property type="match status" value="1"/>
</dbReference>